<dbReference type="InterPro" id="IPR012495">
    <property type="entry name" value="TadE-like_dom"/>
</dbReference>
<keyword evidence="1" id="KW-0472">Membrane</keyword>
<accession>A0ABU0GLT7</accession>
<name>A0ABU0GLT7_9CELL</name>
<dbReference type="EMBL" id="JAUSVM010000001">
    <property type="protein sequence ID" value="MDQ0426312.1"/>
    <property type="molecule type" value="Genomic_DNA"/>
</dbReference>
<reference evidence="3 4" key="1">
    <citation type="submission" date="2023-07" db="EMBL/GenBank/DDBJ databases">
        <title>Sequencing the genomes of 1000 actinobacteria strains.</title>
        <authorList>
            <person name="Klenk H.-P."/>
        </authorList>
    </citation>
    <scope>NUCLEOTIDE SEQUENCE [LARGE SCALE GENOMIC DNA]</scope>
    <source>
        <strain evidence="3 4">DSM 14785</strain>
    </source>
</reference>
<protein>
    <recommendedName>
        <fullName evidence="2">TadE-like domain-containing protein</fullName>
    </recommendedName>
</protein>
<keyword evidence="1" id="KW-0812">Transmembrane</keyword>
<sequence>MRRIVARLSPRDDRGSAAVELVGYVTMVVLAGMLCLQGVYVSQAGAVAQQAARDGARAQALGQDVVGAARAQVPSWARLQDVRARTVGGAFVVEVDVRVPIVVRGVTSSEIVVSRDATMPRS</sequence>
<organism evidence="3 4">
    <name type="scientific">Cellulomonas iranensis</name>
    <dbReference type="NCBI Taxonomy" id="76862"/>
    <lineage>
        <taxon>Bacteria</taxon>
        <taxon>Bacillati</taxon>
        <taxon>Actinomycetota</taxon>
        <taxon>Actinomycetes</taxon>
        <taxon>Micrococcales</taxon>
        <taxon>Cellulomonadaceae</taxon>
        <taxon>Cellulomonas</taxon>
    </lineage>
</organism>
<evidence type="ECO:0000313" key="3">
    <source>
        <dbReference type="EMBL" id="MDQ0426312.1"/>
    </source>
</evidence>
<dbReference type="RefSeq" id="WP_156441930.1">
    <property type="nucleotide sequence ID" value="NZ_JAUSVM010000001.1"/>
</dbReference>
<dbReference type="Pfam" id="PF07811">
    <property type="entry name" value="TadE"/>
    <property type="match status" value="1"/>
</dbReference>
<evidence type="ECO:0000259" key="2">
    <source>
        <dbReference type="Pfam" id="PF07811"/>
    </source>
</evidence>
<keyword evidence="4" id="KW-1185">Reference proteome</keyword>
<keyword evidence="1" id="KW-1133">Transmembrane helix</keyword>
<comment type="caution">
    <text evidence="3">The sequence shown here is derived from an EMBL/GenBank/DDBJ whole genome shotgun (WGS) entry which is preliminary data.</text>
</comment>
<dbReference type="Proteomes" id="UP001240250">
    <property type="component" value="Unassembled WGS sequence"/>
</dbReference>
<feature type="transmembrane region" description="Helical" evidence="1">
    <location>
        <begin position="21"/>
        <end position="40"/>
    </location>
</feature>
<evidence type="ECO:0000313" key="4">
    <source>
        <dbReference type="Proteomes" id="UP001240250"/>
    </source>
</evidence>
<evidence type="ECO:0000256" key="1">
    <source>
        <dbReference type="SAM" id="Phobius"/>
    </source>
</evidence>
<proteinExistence type="predicted"/>
<feature type="domain" description="TadE-like" evidence="2">
    <location>
        <begin position="15"/>
        <end position="57"/>
    </location>
</feature>
<gene>
    <name evidence="3" type="ORF">JO380_002693</name>
</gene>